<evidence type="ECO:0000313" key="6">
    <source>
        <dbReference type="Proteomes" id="UP000295500"/>
    </source>
</evidence>
<keyword evidence="3" id="KW-0413">Isomerase</keyword>
<keyword evidence="6" id="KW-1185">Reference proteome</keyword>
<name>A0A4R6PWW3_9FIRM</name>
<dbReference type="InterPro" id="IPR029066">
    <property type="entry name" value="PLP-binding_barrel"/>
</dbReference>
<dbReference type="PANTHER" id="PTHR30511">
    <property type="entry name" value="ALANINE RACEMASE"/>
    <property type="match status" value="1"/>
</dbReference>
<comment type="cofactor">
    <cofactor evidence="1">
        <name>pyridoxal 5'-phosphate</name>
        <dbReference type="ChEBI" id="CHEBI:597326"/>
    </cofactor>
</comment>
<dbReference type="Gene3D" id="2.40.37.20">
    <property type="entry name" value="D-serine dehydratase-like domain"/>
    <property type="match status" value="1"/>
</dbReference>
<dbReference type="InterPro" id="IPR001608">
    <property type="entry name" value="Ala_racemase_N"/>
</dbReference>
<dbReference type="InterPro" id="IPR042208">
    <property type="entry name" value="D-ser_dehydrat-like_sf"/>
</dbReference>
<comment type="caution">
    <text evidence="5">The sequence shown here is derived from an EMBL/GenBank/DDBJ whole genome shotgun (WGS) entry which is preliminary data.</text>
</comment>
<dbReference type="OrthoDB" id="504078at2"/>
<organism evidence="5 6">
    <name type="scientific">Aminicella lysinilytica</name>
    <dbReference type="NCBI Taxonomy" id="433323"/>
    <lineage>
        <taxon>Bacteria</taxon>
        <taxon>Bacillati</taxon>
        <taxon>Bacillota</taxon>
        <taxon>Clostridia</taxon>
        <taxon>Peptostreptococcales</taxon>
        <taxon>Anaerovoracaceae</taxon>
        <taxon>Aminicella</taxon>
    </lineage>
</organism>
<dbReference type="GO" id="GO:0008784">
    <property type="term" value="F:alanine racemase activity"/>
    <property type="evidence" value="ECO:0007669"/>
    <property type="project" value="TreeGrafter"/>
</dbReference>
<sequence>TSGSKCVMMCSFHNNYILQKSQTYYNYIVPAHSEISTLRLLDSAAAKAGIVHNVVLMIDLGDLREGIFFKNEDLIWEAVEAVLGMKNLNLYGIAVNLTCYGAIIPKKDNLSQLVEIARKIEAKYDIKLNMVSGGNSSSIYLIDKGEMPSGINNLRLGESFLLGNDTAYETDLPGTVGDTVVLQAQIVELKEKPSLPIGEVGVDAFGQKPYYEDRGIMKRAIIAVGKQDTDLDSMTPRDPQMEIMGGSSDHTILDVTHCDKNYKVGDVVEFELGYGGMLKTATSPYVEKEYVK</sequence>
<accession>A0A4R6PWW3</accession>
<feature type="domain" description="Alanine racemase N-terminal" evidence="4">
    <location>
        <begin position="27"/>
        <end position="157"/>
    </location>
</feature>
<evidence type="ECO:0000256" key="2">
    <source>
        <dbReference type="ARBA" id="ARBA00022898"/>
    </source>
</evidence>
<dbReference type="Pfam" id="PF01168">
    <property type="entry name" value="Ala_racemase_N"/>
    <property type="match status" value="1"/>
</dbReference>
<dbReference type="AlphaFoldDB" id="A0A4R6PWW3"/>
<dbReference type="GO" id="GO:0005829">
    <property type="term" value="C:cytosol"/>
    <property type="evidence" value="ECO:0007669"/>
    <property type="project" value="TreeGrafter"/>
</dbReference>
<dbReference type="EMBL" id="SNXO01000055">
    <property type="protein sequence ID" value="TDP46834.1"/>
    <property type="molecule type" value="Genomic_DNA"/>
</dbReference>
<evidence type="ECO:0000256" key="1">
    <source>
        <dbReference type="ARBA" id="ARBA00001933"/>
    </source>
</evidence>
<dbReference type="SUPFAM" id="SSF51419">
    <property type="entry name" value="PLP-binding barrel"/>
    <property type="match status" value="1"/>
</dbReference>
<proteinExistence type="predicted"/>
<evidence type="ECO:0000256" key="3">
    <source>
        <dbReference type="ARBA" id="ARBA00023235"/>
    </source>
</evidence>
<protein>
    <submittedName>
        <fullName evidence="5">Ornithine racemase</fullName>
    </submittedName>
</protein>
<dbReference type="RefSeq" id="WP_133529284.1">
    <property type="nucleotide sequence ID" value="NZ_SNXO01000055.1"/>
</dbReference>
<evidence type="ECO:0000313" key="5">
    <source>
        <dbReference type="EMBL" id="TDP46834.1"/>
    </source>
</evidence>
<gene>
    <name evidence="5" type="ORF">EV211_1557</name>
</gene>
<feature type="non-terminal residue" evidence="5">
    <location>
        <position position="1"/>
    </location>
</feature>
<dbReference type="Proteomes" id="UP000295500">
    <property type="component" value="Unassembled WGS sequence"/>
</dbReference>
<reference evidence="5 6" key="1">
    <citation type="submission" date="2019-03" db="EMBL/GenBank/DDBJ databases">
        <title>Genomic Encyclopedia of Type Strains, Phase IV (KMG-IV): sequencing the most valuable type-strain genomes for metagenomic binning, comparative biology and taxonomic classification.</title>
        <authorList>
            <person name="Goeker M."/>
        </authorList>
    </citation>
    <scope>NUCLEOTIDE SEQUENCE [LARGE SCALE GENOMIC DNA]</scope>
    <source>
        <strain evidence="5 6">DSM 28287</strain>
    </source>
</reference>
<evidence type="ECO:0000259" key="4">
    <source>
        <dbReference type="Pfam" id="PF01168"/>
    </source>
</evidence>
<dbReference type="PANTHER" id="PTHR30511:SF3">
    <property type="entry name" value="LYSINE RACEMASE"/>
    <property type="match status" value="1"/>
</dbReference>
<keyword evidence="2" id="KW-0663">Pyridoxal phosphate</keyword>
<dbReference type="GO" id="GO:0030170">
    <property type="term" value="F:pyridoxal phosphate binding"/>
    <property type="evidence" value="ECO:0007669"/>
    <property type="project" value="TreeGrafter"/>
</dbReference>
<dbReference type="InterPro" id="IPR000821">
    <property type="entry name" value="Ala_racemase"/>
</dbReference>
<dbReference type="Gene3D" id="3.20.20.10">
    <property type="entry name" value="Alanine racemase"/>
    <property type="match status" value="1"/>
</dbReference>